<sequence>MQIIAKSTLRAFWGRHPQAEVPLKTWYAMVSSAAWTGPADVKTMFGANIDFVSDNRIIFDISGNKYRLIVHVAYPYKRVLIKFVGTHKEYDEINPETV</sequence>
<dbReference type="EMBL" id="KU140623">
    <property type="protein sequence ID" value="AMP34997.1"/>
    <property type="molecule type" value="Genomic_DNA"/>
</dbReference>
<dbReference type="AlphaFoldDB" id="A0A142BPI9"/>
<dbReference type="InterPro" id="IPR018669">
    <property type="entry name" value="Toxin_HigB"/>
</dbReference>
<dbReference type="GO" id="GO:0003723">
    <property type="term" value="F:RNA binding"/>
    <property type="evidence" value="ECO:0007669"/>
    <property type="project" value="InterPro"/>
</dbReference>
<dbReference type="GO" id="GO:0110001">
    <property type="term" value="C:toxin-antitoxin complex"/>
    <property type="evidence" value="ECO:0007669"/>
    <property type="project" value="InterPro"/>
</dbReference>
<gene>
    <name evidence="1" type="ORF">pSinB_134</name>
</gene>
<accession>A0A142BPI9</accession>
<keyword evidence="1" id="KW-0614">Plasmid</keyword>
<dbReference type="RefSeq" id="WP_115421988.1">
    <property type="nucleotide sequence ID" value="NZ_KU140623.1"/>
</dbReference>
<evidence type="ECO:0000313" key="1">
    <source>
        <dbReference type="EMBL" id="AMP34997.1"/>
    </source>
</evidence>
<name>A0A142BPI9_9HYPH</name>
<protein>
    <recommendedName>
        <fullName evidence="2">Type II toxin-antitoxin system HigB family toxin</fullName>
    </recommendedName>
</protein>
<reference evidence="1" key="1">
    <citation type="submission" date="2015-11" db="EMBL/GenBank/DDBJ databases">
        <title>Molecular characterization of pSinB plasmid of arsenite oxidizing, metalotolerant Sinorhizobium sp. M14 - insight into the heavy metal resistome of sinorhizobial extrachromosomal replicons.</title>
        <authorList>
            <person name="Romaniuk K."/>
            <person name="Decewicz P."/>
            <person name="Mielnicki S."/>
            <person name="Sklodowska A."/>
            <person name="Dziewit L."/>
            <person name="Drewniak L."/>
        </authorList>
    </citation>
    <scope>NUCLEOTIDE SEQUENCE</scope>
    <source>
        <strain evidence="1">M14</strain>
        <plasmid evidence="1">pSinB</plasmid>
    </source>
</reference>
<dbReference type="GO" id="GO:0004519">
    <property type="term" value="F:endonuclease activity"/>
    <property type="evidence" value="ECO:0007669"/>
    <property type="project" value="InterPro"/>
</dbReference>
<proteinExistence type="predicted"/>
<dbReference type="Pfam" id="PF09907">
    <property type="entry name" value="HigB_toxin"/>
    <property type="match status" value="1"/>
</dbReference>
<evidence type="ECO:0008006" key="2">
    <source>
        <dbReference type="Google" id="ProtNLM"/>
    </source>
</evidence>
<organism evidence="1">
    <name type="scientific">Sinorhizobium sp. M14</name>
    <dbReference type="NCBI Taxonomy" id="430451"/>
    <lineage>
        <taxon>Bacteria</taxon>
        <taxon>Pseudomonadati</taxon>
        <taxon>Pseudomonadota</taxon>
        <taxon>Alphaproteobacteria</taxon>
        <taxon>Hyphomicrobiales</taxon>
        <taxon>Rhizobiaceae</taxon>
        <taxon>Sinorhizobium/Ensifer group</taxon>
        <taxon>Sinorhizobium</taxon>
    </lineage>
</organism>
<geneLocation type="plasmid" evidence="1">
    <name>pSinB</name>
</geneLocation>